<sequence length="102" mass="12080">MNKSSKKYNSVLNEKRIKLHVFEPSNRKIWTVVGSDREYWLDPDLDFCSCPGYYFTKKNNEKNCYHLDSLKTINHETDIESVTFSDTEYRDFLSGLLSDLKK</sequence>
<gene>
    <name evidence="1" type="ORF">METZ01_LOCUS266321</name>
</gene>
<organism evidence="1">
    <name type="scientific">marine metagenome</name>
    <dbReference type="NCBI Taxonomy" id="408172"/>
    <lineage>
        <taxon>unclassified sequences</taxon>
        <taxon>metagenomes</taxon>
        <taxon>ecological metagenomes</taxon>
    </lineage>
</organism>
<reference evidence="1" key="1">
    <citation type="submission" date="2018-05" db="EMBL/GenBank/DDBJ databases">
        <authorList>
            <person name="Lanie J.A."/>
            <person name="Ng W.-L."/>
            <person name="Kazmierczak K.M."/>
            <person name="Andrzejewski T.M."/>
            <person name="Davidsen T.M."/>
            <person name="Wayne K.J."/>
            <person name="Tettelin H."/>
            <person name="Glass J.I."/>
            <person name="Rusch D."/>
            <person name="Podicherti R."/>
            <person name="Tsui H.-C.T."/>
            <person name="Winkler M.E."/>
        </authorList>
    </citation>
    <scope>NUCLEOTIDE SEQUENCE</scope>
</reference>
<dbReference type="EMBL" id="UINC01075365">
    <property type="protein sequence ID" value="SVC13467.1"/>
    <property type="molecule type" value="Genomic_DNA"/>
</dbReference>
<accession>A0A382JR28</accession>
<protein>
    <recommendedName>
        <fullName evidence="2">SWIM-type domain-containing protein</fullName>
    </recommendedName>
</protein>
<dbReference type="AlphaFoldDB" id="A0A382JR28"/>
<proteinExistence type="predicted"/>
<evidence type="ECO:0008006" key="2">
    <source>
        <dbReference type="Google" id="ProtNLM"/>
    </source>
</evidence>
<name>A0A382JR28_9ZZZZ</name>
<evidence type="ECO:0000313" key="1">
    <source>
        <dbReference type="EMBL" id="SVC13467.1"/>
    </source>
</evidence>